<dbReference type="Proteomes" id="UP000029641">
    <property type="component" value="Unassembled WGS sequence"/>
</dbReference>
<evidence type="ECO:0000313" key="4">
    <source>
        <dbReference type="Proteomes" id="UP000029641"/>
    </source>
</evidence>
<feature type="domain" description="CHK kinase-like" evidence="1">
    <location>
        <begin position="110"/>
        <end position="266"/>
    </location>
</feature>
<sequence>MNNHFKSIILQSTGASSLVEREIIQELWSGYGKIIRVALENSALESVVVKLVQLPKEHNHPRGWHTDIGHQRKLKSYEVETTWYSTYSNHSKARLPKCFAIESKDNEVLIVLEDLDTAGFPLRKHNVLWQDIDNCLEWLAQFHASYLGKVPTGLWDVGTYWHLETRPQELEVLQDNVLKNAAAEIDKKLNNCNFKTFVHGDAKLANFCFSENGAVAGVDFQYVGGGCGIKDVAYFIGSCLNESDCERLECEILNAYFMHLHKALGKTNKTLETEWRSLYRVAWADFHRFLKGWSLAIGKLIAIASVSLLKSSKTYSNEFTTFNKRCHRSGAFCWKNHSEIYEC</sequence>
<accession>A0A090VZR5</accession>
<dbReference type="InterPro" id="IPR011009">
    <property type="entry name" value="Kinase-like_dom_sf"/>
</dbReference>
<evidence type="ECO:0000313" key="5">
    <source>
        <dbReference type="Proteomes" id="UP000029646"/>
    </source>
</evidence>
<dbReference type="EMBL" id="BBNR01000001">
    <property type="protein sequence ID" value="GAL65594.1"/>
    <property type="molecule type" value="Genomic_DNA"/>
</dbReference>
<dbReference type="SMART" id="SM00587">
    <property type="entry name" value="CHK"/>
    <property type="match status" value="1"/>
</dbReference>
<gene>
    <name evidence="2" type="ORF">JCM19301_4054</name>
    <name evidence="3" type="ORF">JCM19302_2731</name>
</gene>
<dbReference type="RefSeq" id="WP_238566159.1">
    <property type="nucleotide sequence ID" value="NZ_BBNR01000001.1"/>
</dbReference>
<evidence type="ECO:0000313" key="2">
    <source>
        <dbReference type="EMBL" id="GAL65594.1"/>
    </source>
</evidence>
<name>A0A090VZR5_9FLAO</name>
<organism evidence="3 5">
    <name type="scientific">Jejuia pallidilutea</name>
    <dbReference type="NCBI Taxonomy" id="504487"/>
    <lineage>
        <taxon>Bacteria</taxon>
        <taxon>Pseudomonadati</taxon>
        <taxon>Bacteroidota</taxon>
        <taxon>Flavobacteriia</taxon>
        <taxon>Flavobacteriales</taxon>
        <taxon>Flavobacteriaceae</taxon>
        <taxon>Jejuia</taxon>
    </lineage>
</organism>
<dbReference type="EMBL" id="BBNS01000004">
    <property type="protein sequence ID" value="GAL70156.1"/>
    <property type="molecule type" value="Genomic_DNA"/>
</dbReference>
<dbReference type="SUPFAM" id="SSF56112">
    <property type="entry name" value="Protein kinase-like (PK-like)"/>
    <property type="match status" value="1"/>
</dbReference>
<dbReference type="STRING" id="504487.JCM19538_1861"/>
<dbReference type="Gene3D" id="3.90.1200.10">
    <property type="match status" value="1"/>
</dbReference>
<reference evidence="4 5" key="1">
    <citation type="journal article" date="2014" name="Genome Announc.">
        <title>Draft Genome Sequence of Marine Flavobacterium Jejuia pallidilutea Strain 11shimoA1 and Pigmentation Mutants.</title>
        <authorList>
            <person name="Takatani N."/>
            <person name="Nakanishi M."/>
            <person name="Meirelles P."/>
            <person name="Mino S."/>
            <person name="Suda W."/>
            <person name="Oshima K."/>
            <person name="Hattori M."/>
            <person name="Ohkuma M."/>
            <person name="Hosokawa M."/>
            <person name="Miyashita K."/>
            <person name="Thompson F.L."/>
            <person name="Niwa A."/>
            <person name="Sawabe T."/>
            <person name="Sawabe T."/>
        </authorList>
    </citation>
    <scope>NUCLEOTIDE SEQUENCE [LARGE SCALE GENOMIC DNA]</scope>
    <source>
        <strain evidence="2 4">JCM 19301</strain>
        <strain evidence="3">JCM 19302</strain>
        <strain evidence="5">JCM19302</strain>
    </source>
</reference>
<dbReference type="InterPro" id="IPR015897">
    <property type="entry name" value="CHK_kinase-like"/>
</dbReference>
<dbReference type="Proteomes" id="UP000029646">
    <property type="component" value="Unassembled WGS sequence"/>
</dbReference>
<dbReference type="InterPro" id="IPR004119">
    <property type="entry name" value="EcKL"/>
</dbReference>
<dbReference type="Pfam" id="PF02958">
    <property type="entry name" value="EcKL"/>
    <property type="match status" value="2"/>
</dbReference>
<proteinExistence type="predicted"/>
<dbReference type="eggNOG" id="COG2334">
    <property type="taxonomic scope" value="Bacteria"/>
</dbReference>
<evidence type="ECO:0000259" key="1">
    <source>
        <dbReference type="SMART" id="SM00587"/>
    </source>
</evidence>
<evidence type="ECO:0000313" key="3">
    <source>
        <dbReference type="EMBL" id="GAL70156.1"/>
    </source>
</evidence>
<dbReference type="PANTHER" id="PTHR11012">
    <property type="entry name" value="PROTEIN KINASE-LIKE DOMAIN-CONTAINING"/>
    <property type="match status" value="1"/>
</dbReference>
<dbReference type="PANTHER" id="PTHR11012:SF30">
    <property type="entry name" value="PROTEIN KINASE-LIKE DOMAIN-CONTAINING"/>
    <property type="match status" value="1"/>
</dbReference>
<dbReference type="AlphaFoldDB" id="A0A090VZR5"/>
<comment type="caution">
    <text evidence="3">The sequence shown here is derived from an EMBL/GenBank/DDBJ whole genome shotgun (WGS) entry which is preliminary data.</text>
</comment>
<protein>
    <recommendedName>
        <fullName evidence="1">CHK kinase-like domain-containing protein</fullName>
    </recommendedName>
</protein>